<dbReference type="Gene3D" id="1.20.910.10">
    <property type="entry name" value="Heme oxygenase-like"/>
    <property type="match status" value="1"/>
</dbReference>
<dbReference type="InterPro" id="IPR016084">
    <property type="entry name" value="Haem_Oase-like_multi-hlx"/>
</dbReference>
<dbReference type="CDD" id="cd19166">
    <property type="entry name" value="HemeO-bac"/>
    <property type="match status" value="1"/>
</dbReference>
<dbReference type="Proteomes" id="UP000295164">
    <property type="component" value="Unassembled WGS sequence"/>
</dbReference>
<dbReference type="InterPro" id="IPR016053">
    <property type="entry name" value="Haem_Oase-like"/>
</dbReference>
<organism evidence="1 2">
    <name type="scientific">Flaviaesturariibacter aridisoli</name>
    <dbReference type="NCBI Taxonomy" id="2545761"/>
    <lineage>
        <taxon>Bacteria</taxon>
        <taxon>Pseudomonadati</taxon>
        <taxon>Bacteroidota</taxon>
        <taxon>Chitinophagia</taxon>
        <taxon>Chitinophagales</taxon>
        <taxon>Chitinophagaceae</taxon>
        <taxon>Flaviaestuariibacter</taxon>
    </lineage>
</organism>
<evidence type="ECO:0000313" key="2">
    <source>
        <dbReference type="Proteomes" id="UP000295164"/>
    </source>
</evidence>
<dbReference type="EMBL" id="SKFH01000013">
    <property type="protein sequence ID" value="TCZ71361.1"/>
    <property type="molecule type" value="Genomic_DNA"/>
</dbReference>
<dbReference type="GO" id="GO:0004392">
    <property type="term" value="F:heme oxygenase (decyclizing) activity"/>
    <property type="evidence" value="ECO:0007669"/>
    <property type="project" value="InterPro"/>
</dbReference>
<dbReference type="GO" id="GO:0006788">
    <property type="term" value="P:heme oxidation"/>
    <property type="evidence" value="ECO:0007669"/>
    <property type="project" value="InterPro"/>
</dbReference>
<dbReference type="RefSeq" id="WP_131851984.1">
    <property type="nucleotide sequence ID" value="NZ_SKFH01000013.1"/>
</dbReference>
<evidence type="ECO:0008006" key="3">
    <source>
        <dbReference type="Google" id="ProtNLM"/>
    </source>
</evidence>
<proteinExistence type="predicted"/>
<gene>
    <name evidence="1" type="ORF">E0486_09770</name>
</gene>
<protein>
    <recommendedName>
        <fullName evidence="3">Biliverdin-producing heme oxygenase</fullName>
    </recommendedName>
</protein>
<evidence type="ECO:0000313" key="1">
    <source>
        <dbReference type="EMBL" id="TCZ71361.1"/>
    </source>
</evidence>
<name>A0A4R4E2W2_9BACT</name>
<dbReference type="OrthoDB" id="114943at2"/>
<reference evidence="1 2" key="1">
    <citation type="submission" date="2019-03" db="EMBL/GenBank/DDBJ databases">
        <authorList>
            <person name="Kim M.K.M."/>
        </authorList>
    </citation>
    <scope>NUCLEOTIDE SEQUENCE [LARGE SCALE GENOMIC DNA]</scope>
    <source>
        <strain evidence="1 2">17J68-15</strain>
    </source>
</reference>
<dbReference type="Pfam" id="PF01126">
    <property type="entry name" value="Heme_oxygenase"/>
    <property type="match status" value="1"/>
</dbReference>
<accession>A0A4R4E2W2</accession>
<keyword evidence="2" id="KW-1185">Reference proteome</keyword>
<dbReference type="AlphaFoldDB" id="A0A4R4E2W2"/>
<comment type="caution">
    <text evidence="1">The sequence shown here is derived from an EMBL/GenBank/DDBJ whole genome shotgun (WGS) entry which is preliminary data.</text>
</comment>
<dbReference type="SUPFAM" id="SSF48613">
    <property type="entry name" value="Heme oxygenase-like"/>
    <property type="match status" value="1"/>
</dbReference>
<sequence length="200" mass="21895">MVHPDPQSTVALQLKEDTRAVHEALEARLLPILENLTHGKAYARLLRAFYGFYQPLETRIAEQLTLARLPDLGGRRKASWLLEDLAALGEPAPGLADVPGQLPPIDGEAAAWGALYVLEGSTLGGRIICRMLEKQLPGAPLRFFAGYGAQTGPYWTAFLAAFAQASARLPYSDIRQSAFLTFQSFDLWLQQHLPAPVTTA</sequence>